<dbReference type="InterPro" id="IPR043519">
    <property type="entry name" value="NT_sf"/>
</dbReference>
<accession>T1A5R0</accession>
<dbReference type="InterPro" id="IPR002934">
    <property type="entry name" value="Polymerase_NTP_transf_dom"/>
</dbReference>
<comment type="caution">
    <text evidence="2">The sequence shown here is derived from an EMBL/GenBank/DDBJ whole genome shotgun (WGS) entry which is preliminary data.</text>
</comment>
<proteinExistence type="predicted"/>
<organism evidence="2">
    <name type="scientific">mine drainage metagenome</name>
    <dbReference type="NCBI Taxonomy" id="410659"/>
    <lineage>
        <taxon>unclassified sequences</taxon>
        <taxon>metagenomes</taxon>
        <taxon>ecological metagenomes</taxon>
    </lineage>
</organism>
<protein>
    <submittedName>
        <fullName evidence="2">DNA polymerase beta domain protein region</fullName>
    </submittedName>
</protein>
<gene>
    <name evidence="2" type="ORF">B1A_12749</name>
</gene>
<reference evidence="2" key="1">
    <citation type="submission" date="2013-08" db="EMBL/GenBank/DDBJ databases">
        <authorList>
            <person name="Mendez C."/>
            <person name="Richter M."/>
            <person name="Ferrer M."/>
            <person name="Sanchez J."/>
        </authorList>
    </citation>
    <scope>NUCLEOTIDE SEQUENCE</scope>
</reference>
<dbReference type="Gene3D" id="3.30.460.10">
    <property type="entry name" value="Beta Polymerase, domain 2"/>
    <property type="match status" value="1"/>
</dbReference>
<dbReference type="Pfam" id="PF01909">
    <property type="entry name" value="NTP_transf_2"/>
    <property type="match status" value="1"/>
</dbReference>
<dbReference type="EMBL" id="AUZX01009287">
    <property type="protein sequence ID" value="EQD52307.1"/>
    <property type="molecule type" value="Genomic_DNA"/>
</dbReference>
<evidence type="ECO:0000313" key="2">
    <source>
        <dbReference type="EMBL" id="EQD52307.1"/>
    </source>
</evidence>
<dbReference type="GO" id="GO:0016779">
    <property type="term" value="F:nucleotidyltransferase activity"/>
    <property type="evidence" value="ECO:0007669"/>
    <property type="project" value="InterPro"/>
</dbReference>
<name>T1A5R0_9ZZZZ</name>
<dbReference type="SUPFAM" id="SSF81301">
    <property type="entry name" value="Nucleotidyltransferase"/>
    <property type="match status" value="1"/>
</dbReference>
<evidence type="ECO:0000259" key="1">
    <source>
        <dbReference type="Pfam" id="PF01909"/>
    </source>
</evidence>
<dbReference type="AlphaFoldDB" id="T1A5R0"/>
<reference evidence="2" key="2">
    <citation type="journal article" date="2014" name="ISME J.">
        <title>Microbial stratification in low pH oxic and suboxic macroscopic growths along an acid mine drainage.</title>
        <authorList>
            <person name="Mendez-Garcia C."/>
            <person name="Mesa V."/>
            <person name="Sprenger R.R."/>
            <person name="Richter M."/>
            <person name="Diez M.S."/>
            <person name="Solano J."/>
            <person name="Bargiela R."/>
            <person name="Golyshina O.V."/>
            <person name="Manteca A."/>
            <person name="Ramos J.L."/>
            <person name="Gallego J.R."/>
            <person name="Llorente I."/>
            <person name="Martins Dos Santos V.A."/>
            <person name="Jensen O.N."/>
            <person name="Pelaez A.I."/>
            <person name="Sanchez J."/>
            <person name="Ferrer M."/>
        </authorList>
    </citation>
    <scope>NUCLEOTIDE SEQUENCE</scope>
</reference>
<dbReference type="CDD" id="cd05403">
    <property type="entry name" value="NT_KNTase_like"/>
    <property type="match status" value="1"/>
</dbReference>
<sequence>MRLTPEQAAIIRSAAAEVFGTDARVWLFGSRVDDAKRGGDIDLLIETRDRLAPAELVRRRARYAARLYRSLGEQRIDMVITAQGVPDPRPVVAEAQRLGILMVDA</sequence>
<feature type="domain" description="Polymerase nucleotidyl transferase" evidence="1">
    <location>
        <begin position="13"/>
        <end position="50"/>
    </location>
</feature>